<feature type="transmembrane region" description="Helical" evidence="1">
    <location>
        <begin position="40"/>
        <end position="65"/>
    </location>
</feature>
<comment type="caution">
    <text evidence="2">The sequence shown here is derived from an EMBL/GenBank/DDBJ whole genome shotgun (WGS) entry which is preliminary data.</text>
</comment>
<reference evidence="2 3" key="1">
    <citation type="submission" date="2024-01" db="EMBL/GenBank/DDBJ databases">
        <title>The genomes of 5 underutilized Papilionoideae crops provide insights into root nodulation and disease resistanc.</title>
        <authorList>
            <person name="Jiang F."/>
        </authorList>
    </citation>
    <scope>NUCLEOTIDE SEQUENCE [LARGE SCALE GENOMIC DNA]</scope>
    <source>
        <strain evidence="2">LVBAO_FW01</strain>
        <tissue evidence="2">Leaves</tissue>
    </source>
</reference>
<dbReference type="EMBL" id="JAYMYQ010000005">
    <property type="protein sequence ID" value="KAK7328453.1"/>
    <property type="molecule type" value="Genomic_DNA"/>
</dbReference>
<evidence type="ECO:0000256" key="1">
    <source>
        <dbReference type="SAM" id="Phobius"/>
    </source>
</evidence>
<keyword evidence="1" id="KW-1133">Transmembrane helix</keyword>
<keyword evidence="3" id="KW-1185">Reference proteome</keyword>
<keyword evidence="1" id="KW-0472">Membrane</keyword>
<organism evidence="2 3">
    <name type="scientific">Canavalia gladiata</name>
    <name type="common">Sword bean</name>
    <name type="synonym">Dolichos gladiatus</name>
    <dbReference type="NCBI Taxonomy" id="3824"/>
    <lineage>
        <taxon>Eukaryota</taxon>
        <taxon>Viridiplantae</taxon>
        <taxon>Streptophyta</taxon>
        <taxon>Embryophyta</taxon>
        <taxon>Tracheophyta</taxon>
        <taxon>Spermatophyta</taxon>
        <taxon>Magnoliopsida</taxon>
        <taxon>eudicotyledons</taxon>
        <taxon>Gunneridae</taxon>
        <taxon>Pentapetalae</taxon>
        <taxon>rosids</taxon>
        <taxon>fabids</taxon>
        <taxon>Fabales</taxon>
        <taxon>Fabaceae</taxon>
        <taxon>Papilionoideae</taxon>
        <taxon>50 kb inversion clade</taxon>
        <taxon>NPAAA clade</taxon>
        <taxon>indigoferoid/millettioid clade</taxon>
        <taxon>Phaseoleae</taxon>
        <taxon>Canavalia</taxon>
    </lineage>
</organism>
<accession>A0AAN9L627</accession>
<evidence type="ECO:0000313" key="2">
    <source>
        <dbReference type="EMBL" id="KAK7328453.1"/>
    </source>
</evidence>
<keyword evidence="1" id="KW-0812">Transmembrane</keyword>
<gene>
    <name evidence="2" type="ORF">VNO77_22559</name>
</gene>
<dbReference type="AlphaFoldDB" id="A0AAN9L627"/>
<name>A0AAN9L627_CANGL</name>
<evidence type="ECO:0000313" key="3">
    <source>
        <dbReference type="Proteomes" id="UP001367508"/>
    </source>
</evidence>
<proteinExistence type="predicted"/>
<dbReference type="Proteomes" id="UP001367508">
    <property type="component" value="Unassembled WGS sequence"/>
</dbReference>
<protein>
    <submittedName>
        <fullName evidence="2">Uncharacterized protein</fullName>
    </submittedName>
</protein>
<sequence>MTTPKNSSKEKANLMPREPIALDVSLLSNSSFTQALVKDIISLFFSPYCLFLCLISIPTLIPYLIQAFPINHAATGQAQQMIPINVLTFEHSTFALSPIKEPPKEGFEVESTLIPSYSPLSDVNLDTLVEEDLIAAINWILSSVLEFEARTLGSLTTKVEQPLNSSTKRLKHLFGVTFDQNLLKRLIEY</sequence>